<name>A0A2R6RPT6_9APHY</name>
<feature type="transmembrane region" description="Helical" evidence="6">
    <location>
        <begin position="333"/>
        <end position="352"/>
    </location>
</feature>
<dbReference type="InterPro" id="IPR020846">
    <property type="entry name" value="MFS_dom"/>
</dbReference>
<sequence length="420" mass="45485">MTGSQLIVFRAFQGIGGGGKQIPRAYILRPNRALQQSSLWSSSYIVSLKDRGKYQGINEGVIALSNGLGPILGGIFAEYTTWRWAFWINLPLSGIAIVVGVFLLPLKGVHGDMRSKLFKIDYVGSLLTIVSSILLLLGLNWGGVTYPWSSAAVVVPLCLGVFVLVIFLIWEAKFAALPIMPGQYVSRSGHYRYLIIFGYGVWSIAQGLQSTIDQHSSVGKIVGTLLMGGLASGFTFQTSLLAAQAAVPRHEMAVVTGVRNFVRLFGSTIALAICASIVNNTLRSSIQPLGFSSAQISALLNNPTIINDPTKFSLSADEKAVIIAGYTKGFHSVFYLTVACTVIAFIASVFMIEQLELNRADDKELKRQTKEALMRKKMAKRGEKDVEACQSPVSEVQNDEKADSEVLGAVSAPELKKDGQ</sequence>
<keyword evidence="9" id="KW-1185">Reference proteome</keyword>
<proteinExistence type="predicted"/>
<dbReference type="Pfam" id="PF07690">
    <property type="entry name" value="MFS_1"/>
    <property type="match status" value="1"/>
</dbReference>
<feature type="transmembrane region" description="Helical" evidence="6">
    <location>
        <begin position="148"/>
        <end position="170"/>
    </location>
</feature>
<organism evidence="8 9">
    <name type="scientific">Hermanssonia centrifuga</name>
    <dbReference type="NCBI Taxonomy" id="98765"/>
    <lineage>
        <taxon>Eukaryota</taxon>
        <taxon>Fungi</taxon>
        <taxon>Dikarya</taxon>
        <taxon>Basidiomycota</taxon>
        <taxon>Agaricomycotina</taxon>
        <taxon>Agaricomycetes</taxon>
        <taxon>Polyporales</taxon>
        <taxon>Meruliaceae</taxon>
        <taxon>Hermanssonia</taxon>
    </lineage>
</organism>
<comment type="caution">
    <text evidence="8">The sequence shown here is derived from an EMBL/GenBank/DDBJ whole genome shotgun (WGS) entry which is preliminary data.</text>
</comment>
<keyword evidence="2 6" id="KW-0812">Transmembrane</keyword>
<feature type="transmembrane region" description="Helical" evidence="6">
    <location>
        <begin position="118"/>
        <end position="142"/>
    </location>
</feature>
<evidence type="ECO:0000256" key="5">
    <source>
        <dbReference type="SAM" id="MobiDB-lite"/>
    </source>
</evidence>
<evidence type="ECO:0000256" key="3">
    <source>
        <dbReference type="ARBA" id="ARBA00022989"/>
    </source>
</evidence>
<evidence type="ECO:0000256" key="4">
    <source>
        <dbReference type="ARBA" id="ARBA00023136"/>
    </source>
</evidence>
<dbReference type="GO" id="GO:0005886">
    <property type="term" value="C:plasma membrane"/>
    <property type="evidence" value="ECO:0007669"/>
    <property type="project" value="TreeGrafter"/>
</dbReference>
<keyword evidence="3 6" id="KW-1133">Transmembrane helix</keyword>
<evidence type="ECO:0000313" key="8">
    <source>
        <dbReference type="EMBL" id="PSS32044.1"/>
    </source>
</evidence>
<evidence type="ECO:0000256" key="6">
    <source>
        <dbReference type="SAM" id="Phobius"/>
    </source>
</evidence>
<evidence type="ECO:0000256" key="2">
    <source>
        <dbReference type="ARBA" id="ARBA00022692"/>
    </source>
</evidence>
<dbReference type="GO" id="GO:0022857">
    <property type="term" value="F:transmembrane transporter activity"/>
    <property type="evidence" value="ECO:0007669"/>
    <property type="project" value="InterPro"/>
</dbReference>
<dbReference type="PROSITE" id="PS50850">
    <property type="entry name" value="MFS"/>
    <property type="match status" value="1"/>
</dbReference>
<dbReference type="AlphaFoldDB" id="A0A2R6RPT6"/>
<dbReference type="PANTHER" id="PTHR23501">
    <property type="entry name" value="MAJOR FACILITATOR SUPERFAMILY"/>
    <property type="match status" value="1"/>
</dbReference>
<dbReference type="Proteomes" id="UP000186601">
    <property type="component" value="Unassembled WGS sequence"/>
</dbReference>
<feature type="transmembrane region" description="Helical" evidence="6">
    <location>
        <begin position="84"/>
        <end position="106"/>
    </location>
</feature>
<gene>
    <name evidence="8" type="ORF">PHLCEN_2v2189</name>
</gene>
<evidence type="ECO:0000313" key="9">
    <source>
        <dbReference type="Proteomes" id="UP000186601"/>
    </source>
</evidence>
<dbReference type="SUPFAM" id="SSF103473">
    <property type="entry name" value="MFS general substrate transporter"/>
    <property type="match status" value="1"/>
</dbReference>
<dbReference type="EMBL" id="MLYV02000202">
    <property type="protein sequence ID" value="PSS32044.1"/>
    <property type="molecule type" value="Genomic_DNA"/>
</dbReference>
<comment type="subcellular location">
    <subcellularLocation>
        <location evidence="1">Membrane</location>
        <topology evidence="1">Multi-pass membrane protein</topology>
    </subcellularLocation>
</comment>
<dbReference type="Gene3D" id="1.20.1250.20">
    <property type="entry name" value="MFS general substrate transporter like domains"/>
    <property type="match status" value="1"/>
</dbReference>
<feature type="transmembrane region" description="Helical" evidence="6">
    <location>
        <begin position="264"/>
        <end position="282"/>
    </location>
</feature>
<evidence type="ECO:0000259" key="7">
    <source>
        <dbReference type="PROSITE" id="PS50850"/>
    </source>
</evidence>
<reference evidence="8 9" key="1">
    <citation type="submission" date="2018-02" db="EMBL/GenBank/DDBJ databases">
        <title>Genome sequence of the basidiomycete white-rot fungus Phlebia centrifuga.</title>
        <authorList>
            <person name="Granchi Z."/>
            <person name="Peng M."/>
            <person name="de Vries R.P."/>
            <person name="Hilden K."/>
            <person name="Makela M.R."/>
            <person name="Grigoriev I."/>
            <person name="Riley R."/>
        </authorList>
    </citation>
    <scope>NUCLEOTIDE SEQUENCE [LARGE SCALE GENOMIC DNA]</scope>
    <source>
        <strain evidence="8 9">FBCC195</strain>
    </source>
</reference>
<keyword evidence="4 6" id="KW-0472">Membrane</keyword>
<dbReference type="PANTHER" id="PTHR23501:SF189">
    <property type="entry name" value="DRUG TRANSPORTER, PUTATIVE (AFU_ORTHOLOGUE AFUA_4G03920)-RELATED"/>
    <property type="match status" value="1"/>
</dbReference>
<dbReference type="STRING" id="98765.A0A2R6RPT6"/>
<feature type="compositionally biased region" description="Basic and acidic residues" evidence="5">
    <location>
        <begin position="376"/>
        <end position="387"/>
    </location>
</feature>
<dbReference type="OrthoDB" id="10021397at2759"/>
<feature type="region of interest" description="Disordered" evidence="5">
    <location>
        <begin position="376"/>
        <end position="420"/>
    </location>
</feature>
<dbReference type="InterPro" id="IPR011701">
    <property type="entry name" value="MFS"/>
</dbReference>
<feature type="transmembrane region" description="Helical" evidence="6">
    <location>
        <begin position="191"/>
        <end position="209"/>
    </location>
</feature>
<dbReference type="InterPro" id="IPR036259">
    <property type="entry name" value="MFS_trans_sf"/>
</dbReference>
<protein>
    <recommendedName>
        <fullName evidence="7">Major facilitator superfamily (MFS) profile domain-containing protein</fullName>
    </recommendedName>
</protein>
<feature type="domain" description="Major facilitator superfamily (MFS) profile" evidence="7">
    <location>
        <begin position="1"/>
        <end position="356"/>
    </location>
</feature>
<evidence type="ECO:0000256" key="1">
    <source>
        <dbReference type="ARBA" id="ARBA00004141"/>
    </source>
</evidence>
<accession>A0A2R6RPT6</accession>
<feature type="transmembrane region" description="Helical" evidence="6">
    <location>
        <begin position="221"/>
        <end position="243"/>
    </location>
</feature>